<dbReference type="InterPro" id="IPR002401">
    <property type="entry name" value="Cyt_P450_E_grp-I"/>
</dbReference>
<keyword evidence="5" id="KW-0503">Monooxygenase</keyword>
<dbReference type="EMBL" id="CAWYQH010000141">
    <property type="protein sequence ID" value="CAK8694872.1"/>
    <property type="molecule type" value="Genomic_DNA"/>
</dbReference>
<keyword evidence="5" id="KW-0349">Heme</keyword>
<evidence type="ECO:0000256" key="4">
    <source>
        <dbReference type="ARBA" id="ARBA00023004"/>
    </source>
</evidence>
<name>A0ABP0GTF6_CLALP</name>
<dbReference type="PANTHER" id="PTHR24300">
    <property type="entry name" value="CYTOCHROME P450 508A4-RELATED"/>
    <property type="match status" value="1"/>
</dbReference>
<organism evidence="7 8">
    <name type="scientific">Clavelina lepadiformis</name>
    <name type="common">Light-bulb sea squirt</name>
    <name type="synonym">Ascidia lepadiformis</name>
    <dbReference type="NCBI Taxonomy" id="159417"/>
    <lineage>
        <taxon>Eukaryota</taxon>
        <taxon>Metazoa</taxon>
        <taxon>Chordata</taxon>
        <taxon>Tunicata</taxon>
        <taxon>Ascidiacea</taxon>
        <taxon>Aplousobranchia</taxon>
        <taxon>Clavelinidae</taxon>
        <taxon>Clavelina</taxon>
    </lineage>
</organism>
<comment type="caution">
    <text evidence="7">The sequence shown here is derived from an EMBL/GenBank/DDBJ whole genome shotgun (WGS) entry which is preliminary data.</text>
</comment>
<feature type="transmembrane region" description="Helical" evidence="6">
    <location>
        <begin position="16"/>
        <end position="34"/>
    </location>
</feature>
<keyword evidence="4 5" id="KW-0408">Iron</keyword>
<keyword evidence="6" id="KW-0472">Membrane</keyword>
<dbReference type="InterPro" id="IPR001128">
    <property type="entry name" value="Cyt_P450"/>
</dbReference>
<evidence type="ECO:0000256" key="3">
    <source>
        <dbReference type="ARBA" id="ARBA00022723"/>
    </source>
</evidence>
<keyword evidence="5" id="KW-0560">Oxidoreductase</keyword>
<dbReference type="InterPro" id="IPR036396">
    <property type="entry name" value="Cyt_P450_sf"/>
</dbReference>
<evidence type="ECO:0000256" key="2">
    <source>
        <dbReference type="ARBA" id="ARBA00010617"/>
    </source>
</evidence>
<evidence type="ECO:0000313" key="7">
    <source>
        <dbReference type="EMBL" id="CAK8694872.1"/>
    </source>
</evidence>
<protein>
    <recommendedName>
        <fullName evidence="9">Cytochrome P450</fullName>
    </recommendedName>
</protein>
<dbReference type="PROSITE" id="PS00086">
    <property type="entry name" value="CYTOCHROME_P450"/>
    <property type="match status" value="1"/>
</dbReference>
<dbReference type="InterPro" id="IPR017972">
    <property type="entry name" value="Cyt_P450_CS"/>
</dbReference>
<sequence length="501" mass="57461">MNILGYNFDLFDFTQPIAHLALIALVVLLTFWYRRPPNSPPGPRGIPLFGVLIFVGKYMERTLAKWKNTYGSIMSVRLGLRDILVLNDFESINQALVKQQATFSGRPHLKLLDEITKGGGIASLDYGDLWKSQRKFGLMTLRGFGVGKKSMESRVSEEVACLNEAIRSENGKAFDISNVLHKAISNNICDVILGKRFDYDDKHFEEVMHQLLSPVEDQLTTFAIRIFKVAPWLGKIPPMSFLVSRIGSKLRFVQEFIQNVIDEHEQSYDKENMRDFIDAFLKEMKKGDNKDFSNHQLLQYIRQLFFAGTETTSSTLNWALLCLLHYPESQKKMREEIIDVIGFEGIASMSHKSSMPYTCAFIHELMRYRTLAPLSVFHKTNEDTELNGYFIPKNTLVAPNIWAVHNDPEYWEEPEKFKPERFINEKGEFVPSSHVIPFSVGPRHCLGEQLARMEVFLFLISMVQKFEFLPDPEAKELPDIDDGVNGGGFIPHSFRLVAKQM</sequence>
<comment type="cofactor">
    <cofactor evidence="1">
        <name>heme</name>
        <dbReference type="ChEBI" id="CHEBI:30413"/>
    </cofactor>
</comment>
<evidence type="ECO:0000313" key="8">
    <source>
        <dbReference type="Proteomes" id="UP001642483"/>
    </source>
</evidence>
<keyword evidence="8" id="KW-1185">Reference proteome</keyword>
<evidence type="ECO:0000256" key="5">
    <source>
        <dbReference type="RuleBase" id="RU000461"/>
    </source>
</evidence>
<keyword evidence="6" id="KW-0812">Transmembrane</keyword>
<dbReference type="Pfam" id="PF00067">
    <property type="entry name" value="p450"/>
    <property type="match status" value="1"/>
</dbReference>
<evidence type="ECO:0008006" key="9">
    <source>
        <dbReference type="Google" id="ProtNLM"/>
    </source>
</evidence>
<dbReference type="InterPro" id="IPR050182">
    <property type="entry name" value="Cytochrome_P450_fam2"/>
</dbReference>
<keyword evidence="6" id="KW-1133">Transmembrane helix</keyword>
<gene>
    <name evidence="7" type="ORF">CVLEPA_LOCUS28200</name>
</gene>
<keyword evidence="3 5" id="KW-0479">Metal-binding</keyword>
<dbReference type="Proteomes" id="UP001642483">
    <property type="component" value="Unassembled WGS sequence"/>
</dbReference>
<comment type="similarity">
    <text evidence="2 5">Belongs to the cytochrome P450 family.</text>
</comment>
<dbReference type="Gene3D" id="1.10.630.10">
    <property type="entry name" value="Cytochrome P450"/>
    <property type="match status" value="1"/>
</dbReference>
<dbReference type="PRINTS" id="PR00463">
    <property type="entry name" value="EP450I"/>
</dbReference>
<evidence type="ECO:0000256" key="1">
    <source>
        <dbReference type="ARBA" id="ARBA00001971"/>
    </source>
</evidence>
<reference evidence="7 8" key="1">
    <citation type="submission" date="2024-02" db="EMBL/GenBank/DDBJ databases">
        <authorList>
            <person name="Daric V."/>
            <person name="Darras S."/>
        </authorList>
    </citation>
    <scope>NUCLEOTIDE SEQUENCE [LARGE SCALE GENOMIC DNA]</scope>
</reference>
<dbReference type="PANTHER" id="PTHR24300:SF397">
    <property type="entry name" value="CYTOCHROME P450 2U1"/>
    <property type="match status" value="1"/>
</dbReference>
<evidence type="ECO:0000256" key="6">
    <source>
        <dbReference type="SAM" id="Phobius"/>
    </source>
</evidence>
<accession>A0ABP0GTF6</accession>
<dbReference type="PRINTS" id="PR00385">
    <property type="entry name" value="P450"/>
</dbReference>
<proteinExistence type="inferred from homology"/>
<dbReference type="SUPFAM" id="SSF48264">
    <property type="entry name" value="Cytochrome P450"/>
    <property type="match status" value="1"/>
</dbReference>